<feature type="compositionally biased region" description="Basic residues" evidence="1">
    <location>
        <begin position="1"/>
        <end position="10"/>
    </location>
</feature>
<keyword evidence="3" id="KW-1185">Reference proteome</keyword>
<organism evidence="2 3">
    <name type="scientific">Zizania palustris</name>
    <name type="common">Northern wild rice</name>
    <dbReference type="NCBI Taxonomy" id="103762"/>
    <lineage>
        <taxon>Eukaryota</taxon>
        <taxon>Viridiplantae</taxon>
        <taxon>Streptophyta</taxon>
        <taxon>Embryophyta</taxon>
        <taxon>Tracheophyta</taxon>
        <taxon>Spermatophyta</taxon>
        <taxon>Magnoliopsida</taxon>
        <taxon>Liliopsida</taxon>
        <taxon>Poales</taxon>
        <taxon>Poaceae</taxon>
        <taxon>BOP clade</taxon>
        <taxon>Oryzoideae</taxon>
        <taxon>Oryzeae</taxon>
        <taxon>Zizaniinae</taxon>
        <taxon>Zizania</taxon>
    </lineage>
</organism>
<name>A0A8J5WNS6_ZIZPA</name>
<comment type="caution">
    <text evidence="2">The sequence shown here is derived from an EMBL/GenBank/DDBJ whole genome shotgun (WGS) entry which is preliminary data.</text>
</comment>
<dbReference type="EMBL" id="JAAALK010000080">
    <property type="protein sequence ID" value="KAG8093256.1"/>
    <property type="molecule type" value="Genomic_DNA"/>
</dbReference>
<proteinExistence type="predicted"/>
<evidence type="ECO:0000313" key="3">
    <source>
        <dbReference type="Proteomes" id="UP000729402"/>
    </source>
</evidence>
<sequence length="86" mass="9463">MWRRRPSHRNGKGEGGKAKGCRRATSGTSRTGEAANPHPRRRSQASATGFLLSCVDDPTAGDPRHRPHRMLVLVAWSVFHPIGSHK</sequence>
<gene>
    <name evidence="2" type="ORF">GUJ93_ZPchr0012g20763</name>
</gene>
<protein>
    <submittedName>
        <fullName evidence="2">Uncharacterized protein</fullName>
    </submittedName>
</protein>
<reference evidence="2" key="1">
    <citation type="journal article" date="2021" name="bioRxiv">
        <title>Whole Genome Assembly and Annotation of Northern Wild Rice, Zizania palustris L., Supports a Whole Genome Duplication in the Zizania Genus.</title>
        <authorList>
            <person name="Haas M."/>
            <person name="Kono T."/>
            <person name="Macchietto M."/>
            <person name="Millas R."/>
            <person name="McGilp L."/>
            <person name="Shao M."/>
            <person name="Duquette J."/>
            <person name="Hirsch C.N."/>
            <person name="Kimball J."/>
        </authorList>
    </citation>
    <scope>NUCLEOTIDE SEQUENCE</scope>
    <source>
        <tissue evidence="2">Fresh leaf tissue</tissue>
    </source>
</reference>
<dbReference type="AlphaFoldDB" id="A0A8J5WNS6"/>
<dbReference type="Proteomes" id="UP000729402">
    <property type="component" value="Unassembled WGS sequence"/>
</dbReference>
<feature type="region of interest" description="Disordered" evidence="1">
    <location>
        <begin position="1"/>
        <end position="50"/>
    </location>
</feature>
<evidence type="ECO:0000313" key="2">
    <source>
        <dbReference type="EMBL" id="KAG8093256.1"/>
    </source>
</evidence>
<accession>A0A8J5WNS6</accession>
<reference evidence="2" key="2">
    <citation type="submission" date="2021-02" db="EMBL/GenBank/DDBJ databases">
        <authorList>
            <person name="Kimball J.A."/>
            <person name="Haas M.W."/>
            <person name="Macchietto M."/>
            <person name="Kono T."/>
            <person name="Duquette J."/>
            <person name="Shao M."/>
        </authorList>
    </citation>
    <scope>NUCLEOTIDE SEQUENCE</scope>
    <source>
        <tissue evidence="2">Fresh leaf tissue</tissue>
    </source>
</reference>
<evidence type="ECO:0000256" key="1">
    <source>
        <dbReference type="SAM" id="MobiDB-lite"/>
    </source>
</evidence>